<evidence type="ECO:0000256" key="6">
    <source>
        <dbReference type="SAM" id="Phobius"/>
    </source>
</evidence>
<keyword evidence="4 6" id="KW-1133">Transmembrane helix</keyword>
<dbReference type="Proteomes" id="UP000694287">
    <property type="component" value="Unassembled WGS sequence"/>
</dbReference>
<accession>A0ABS6UU11</accession>
<feature type="transmembrane region" description="Helical" evidence="6">
    <location>
        <begin position="25"/>
        <end position="44"/>
    </location>
</feature>
<organism evidence="7 8">
    <name type="scientific">Pseudonocardia abyssalis</name>
    <dbReference type="NCBI Taxonomy" id="2792008"/>
    <lineage>
        <taxon>Bacteria</taxon>
        <taxon>Bacillati</taxon>
        <taxon>Actinomycetota</taxon>
        <taxon>Actinomycetes</taxon>
        <taxon>Pseudonocardiales</taxon>
        <taxon>Pseudonocardiaceae</taxon>
        <taxon>Pseudonocardia</taxon>
    </lineage>
</organism>
<evidence type="ECO:0000256" key="2">
    <source>
        <dbReference type="ARBA" id="ARBA00022475"/>
    </source>
</evidence>
<keyword evidence="8" id="KW-1185">Reference proteome</keyword>
<feature type="transmembrane region" description="Helical" evidence="6">
    <location>
        <begin position="95"/>
        <end position="118"/>
    </location>
</feature>
<evidence type="ECO:0000256" key="5">
    <source>
        <dbReference type="ARBA" id="ARBA00023136"/>
    </source>
</evidence>
<proteinExistence type="predicted"/>
<name>A0ABS6UU11_9PSEU</name>
<dbReference type="RefSeq" id="WP_218601548.1">
    <property type="nucleotide sequence ID" value="NZ_JADQDJ010000025.1"/>
</dbReference>
<feature type="transmembrane region" description="Helical" evidence="6">
    <location>
        <begin position="397"/>
        <end position="415"/>
    </location>
</feature>
<evidence type="ECO:0000256" key="4">
    <source>
        <dbReference type="ARBA" id="ARBA00022989"/>
    </source>
</evidence>
<keyword evidence="5 6" id="KW-0472">Membrane</keyword>
<feature type="transmembrane region" description="Helical" evidence="6">
    <location>
        <begin position="343"/>
        <end position="365"/>
    </location>
</feature>
<feature type="transmembrane region" description="Helical" evidence="6">
    <location>
        <begin position="225"/>
        <end position="249"/>
    </location>
</feature>
<evidence type="ECO:0000313" key="8">
    <source>
        <dbReference type="Proteomes" id="UP000694287"/>
    </source>
</evidence>
<feature type="transmembrane region" description="Helical" evidence="6">
    <location>
        <begin position="50"/>
        <end position="70"/>
    </location>
</feature>
<dbReference type="InterPro" id="IPR050833">
    <property type="entry name" value="Poly_Biosynth_Transport"/>
</dbReference>
<feature type="transmembrane region" description="Helical" evidence="6">
    <location>
        <begin position="184"/>
        <end position="204"/>
    </location>
</feature>
<reference evidence="7 8" key="1">
    <citation type="submission" date="2020-11" db="EMBL/GenBank/DDBJ databases">
        <title>Pseudonocardia abyssalis sp. nov. and Pseudonocardia oceani sp. nov., description and phylogenomic analysis of two novel actinomycetes isolated from the deep Southern Ocean.</title>
        <authorList>
            <person name="Parra J."/>
        </authorList>
    </citation>
    <scope>NUCLEOTIDE SEQUENCE [LARGE SCALE GENOMIC DNA]</scope>
    <source>
        <strain evidence="7 8">KRD-168</strain>
    </source>
</reference>
<sequence length="449" mass="45633">MTDVSVTSADTTSELRRSFGWRMPTAIAGLASTFLVTVVAVRLLDGRDAALFLSVLIALNIGPMIGRLGLGQNVLRLIPAQPDDAGRRRVGGGHLLATLLLSAGTAPVVAVLAGASAAGRPGHLLVVCGVAVLIVLETVRLTLSDVFAAHGLVRWSVAMTHHVRSTVVLPLTLVLVLLPSASAVLSLIGIYVAVSALLLLIGMVRARHLVTIHGAGAASMVVRSVVTGAVLFATDLAAFAVGQGTVWAATAGLPAEASAQYATAAVLALQITVVESLAAIAVMPAAARLWASGQHERMVRILSAVATLTTAAAVVAVLVLVAAGPLVLHVAYGPELTGAYPMLVILAAAGLAKTSFGINIAVLVISGHARRAAVTALVVLGLAVPAAWWAVGTQDARWLAAVAGGATVVLAVAQWRTAATVVRSAARPHADLRAAWRTLTSVRGAGTPA</sequence>
<gene>
    <name evidence="7" type="ORF">I4I81_15925</name>
</gene>
<evidence type="ECO:0000313" key="7">
    <source>
        <dbReference type="EMBL" id="MBW0135736.1"/>
    </source>
</evidence>
<feature type="transmembrane region" description="Helical" evidence="6">
    <location>
        <begin position="124"/>
        <end position="143"/>
    </location>
</feature>
<feature type="transmembrane region" description="Helical" evidence="6">
    <location>
        <begin position="372"/>
        <end position="391"/>
    </location>
</feature>
<feature type="transmembrane region" description="Helical" evidence="6">
    <location>
        <begin position="299"/>
        <end position="323"/>
    </location>
</feature>
<comment type="subcellular location">
    <subcellularLocation>
        <location evidence="1">Cell membrane</location>
        <topology evidence="1">Multi-pass membrane protein</topology>
    </subcellularLocation>
</comment>
<dbReference type="PANTHER" id="PTHR30250:SF11">
    <property type="entry name" value="O-ANTIGEN TRANSPORTER-RELATED"/>
    <property type="match status" value="1"/>
</dbReference>
<protein>
    <submittedName>
        <fullName evidence="7">Teichoic acid transporter</fullName>
    </submittedName>
</protein>
<keyword evidence="2" id="KW-1003">Cell membrane</keyword>
<comment type="caution">
    <text evidence="7">The sequence shown here is derived from an EMBL/GenBank/DDBJ whole genome shotgun (WGS) entry which is preliminary data.</text>
</comment>
<dbReference type="PANTHER" id="PTHR30250">
    <property type="entry name" value="PST FAMILY PREDICTED COLANIC ACID TRANSPORTER"/>
    <property type="match status" value="1"/>
</dbReference>
<dbReference type="EMBL" id="JADQDK010000001">
    <property type="protein sequence ID" value="MBW0135736.1"/>
    <property type="molecule type" value="Genomic_DNA"/>
</dbReference>
<evidence type="ECO:0000256" key="3">
    <source>
        <dbReference type="ARBA" id="ARBA00022692"/>
    </source>
</evidence>
<evidence type="ECO:0000256" key="1">
    <source>
        <dbReference type="ARBA" id="ARBA00004651"/>
    </source>
</evidence>
<feature type="transmembrane region" description="Helical" evidence="6">
    <location>
        <begin position="261"/>
        <end position="287"/>
    </location>
</feature>
<keyword evidence="3 6" id="KW-0812">Transmembrane</keyword>